<evidence type="ECO:0000313" key="1">
    <source>
        <dbReference type="EMBL" id="EED23249.1"/>
    </source>
</evidence>
<dbReference type="InterPro" id="IPR009057">
    <property type="entry name" value="Homeodomain-like_sf"/>
</dbReference>
<name>B8LXG8_TALSN</name>
<dbReference type="OrthoDB" id="5415741at2759"/>
<sequence length="284" mass="32994">MAREEYSVEIRAQIVALVMIAKMKPQDVAILLNIPQVTVYNIIKRAKEYGYDPTVNPRIEHEHVASKERSGRPKVVTEAIESSIIASITKDRAGREKSAEYLAYEAGISESSVLRLLKLNPFSKCKPTARLAFALEHQHWTLEEIKNIIWTDETSVVLGHRRGSNRVWRRTFECYDFTVIRRRYKGSTEFMFWGCFLYDAKGPCHIYQAENAAAAKIAEKELEIINRQREKQAQDEWELNNAFARLQLRPRPGRKPTFKFTAKNGKLVRKGKGGIDWYRYQKVW</sequence>
<reference evidence="2" key="1">
    <citation type="journal article" date="2015" name="Genome Announc.">
        <title>Genome sequence of the AIDS-associated pathogen Penicillium marneffei (ATCC18224) and its near taxonomic relative Talaromyces stipitatus (ATCC10500).</title>
        <authorList>
            <person name="Nierman W.C."/>
            <person name="Fedorova-Abrams N.D."/>
            <person name="Andrianopoulos A."/>
        </authorList>
    </citation>
    <scope>NUCLEOTIDE SEQUENCE [LARGE SCALE GENOMIC DNA]</scope>
    <source>
        <strain evidence="2">ATCC 10500 / CBS 375.48 / QM 6759 / NRRL 1006</strain>
    </source>
</reference>
<dbReference type="Proteomes" id="UP000001745">
    <property type="component" value="Unassembled WGS sequence"/>
</dbReference>
<dbReference type="eggNOG" id="ENOG502SJME">
    <property type="taxonomic scope" value="Eukaryota"/>
</dbReference>
<dbReference type="EMBL" id="EQ962652">
    <property type="protein sequence ID" value="EED23249.1"/>
    <property type="molecule type" value="Genomic_DNA"/>
</dbReference>
<dbReference type="AlphaFoldDB" id="B8LXG8"/>
<dbReference type="GeneID" id="8102496"/>
<dbReference type="Gene3D" id="1.10.10.10">
    <property type="entry name" value="Winged helix-like DNA-binding domain superfamily/Winged helix DNA-binding domain"/>
    <property type="match status" value="1"/>
</dbReference>
<keyword evidence="2" id="KW-1185">Reference proteome</keyword>
<gene>
    <name evidence="1" type="ORF">TSTA_066910</name>
</gene>
<evidence type="ECO:0000313" key="2">
    <source>
        <dbReference type="Proteomes" id="UP000001745"/>
    </source>
</evidence>
<dbReference type="Gene3D" id="3.30.420.10">
    <property type="entry name" value="Ribonuclease H-like superfamily/Ribonuclease H"/>
    <property type="match status" value="1"/>
</dbReference>
<evidence type="ECO:0008006" key="3">
    <source>
        <dbReference type="Google" id="ProtNLM"/>
    </source>
</evidence>
<dbReference type="STRING" id="441959.B8LXG8"/>
<dbReference type="GO" id="GO:0003676">
    <property type="term" value="F:nucleic acid binding"/>
    <property type="evidence" value="ECO:0007669"/>
    <property type="project" value="InterPro"/>
</dbReference>
<dbReference type="RefSeq" id="XP_002340636.1">
    <property type="nucleotide sequence ID" value="XM_002340595.1"/>
</dbReference>
<dbReference type="InterPro" id="IPR036397">
    <property type="entry name" value="RNaseH_sf"/>
</dbReference>
<dbReference type="HOGENOM" id="CLU_038496_0_0_1"/>
<organism evidence="1 2">
    <name type="scientific">Talaromyces stipitatus (strain ATCC 10500 / CBS 375.48 / QM 6759 / NRRL 1006)</name>
    <name type="common">Penicillium stipitatum</name>
    <dbReference type="NCBI Taxonomy" id="441959"/>
    <lineage>
        <taxon>Eukaryota</taxon>
        <taxon>Fungi</taxon>
        <taxon>Dikarya</taxon>
        <taxon>Ascomycota</taxon>
        <taxon>Pezizomycotina</taxon>
        <taxon>Eurotiomycetes</taxon>
        <taxon>Eurotiomycetidae</taxon>
        <taxon>Eurotiales</taxon>
        <taxon>Trichocomaceae</taxon>
        <taxon>Talaromyces</taxon>
        <taxon>Talaromyces sect. Talaromyces</taxon>
    </lineage>
</organism>
<dbReference type="InterPro" id="IPR036388">
    <property type="entry name" value="WH-like_DNA-bd_sf"/>
</dbReference>
<dbReference type="Pfam" id="PF13384">
    <property type="entry name" value="HTH_23"/>
    <property type="match status" value="1"/>
</dbReference>
<accession>B8LXG8</accession>
<dbReference type="VEuPathDB" id="FungiDB:TSTA_066910"/>
<proteinExistence type="predicted"/>
<dbReference type="InParanoid" id="B8LXG8"/>
<dbReference type="SUPFAM" id="SSF46689">
    <property type="entry name" value="Homeodomain-like"/>
    <property type="match status" value="1"/>
</dbReference>
<protein>
    <recommendedName>
        <fullName evidence="3">Transposase Tc1-like domain-containing protein</fullName>
    </recommendedName>
</protein>
<dbReference type="PhylomeDB" id="B8LXG8"/>